<dbReference type="EMBL" id="CP008953">
    <property type="protein sequence ID" value="AIG77183.1"/>
    <property type="molecule type" value="Genomic_DNA"/>
</dbReference>
<proteinExistence type="inferred from homology"/>
<evidence type="ECO:0000256" key="7">
    <source>
        <dbReference type="RuleBase" id="RU363032"/>
    </source>
</evidence>
<keyword evidence="5 7" id="KW-1133">Transmembrane helix</keyword>
<accession>A0A075UVZ1</accession>
<feature type="compositionally biased region" description="Polar residues" evidence="8">
    <location>
        <begin position="1"/>
        <end position="19"/>
    </location>
</feature>
<keyword evidence="11" id="KW-1185">Reference proteome</keyword>
<evidence type="ECO:0000256" key="5">
    <source>
        <dbReference type="ARBA" id="ARBA00022989"/>
    </source>
</evidence>
<protein>
    <submittedName>
        <fullName evidence="10">Conserved putative membrane protein</fullName>
    </submittedName>
</protein>
<organism evidence="10 11">
    <name type="scientific">Amycolatopsis japonica</name>
    <dbReference type="NCBI Taxonomy" id="208439"/>
    <lineage>
        <taxon>Bacteria</taxon>
        <taxon>Bacillati</taxon>
        <taxon>Actinomycetota</taxon>
        <taxon>Actinomycetes</taxon>
        <taxon>Pseudonocardiales</taxon>
        <taxon>Pseudonocardiaceae</taxon>
        <taxon>Amycolatopsis</taxon>
        <taxon>Amycolatopsis japonica group</taxon>
    </lineage>
</organism>
<evidence type="ECO:0000256" key="6">
    <source>
        <dbReference type="ARBA" id="ARBA00023136"/>
    </source>
</evidence>
<evidence type="ECO:0000256" key="3">
    <source>
        <dbReference type="ARBA" id="ARBA00022475"/>
    </source>
</evidence>
<feature type="transmembrane region" description="Helical" evidence="7">
    <location>
        <begin position="189"/>
        <end position="211"/>
    </location>
</feature>
<dbReference type="InterPro" id="IPR035906">
    <property type="entry name" value="MetI-like_sf"/>
</dbReference>
<evidence type="ECO:0000256" key="8">
    <source>
        <dbReference type="SAM" id="MobiDB-lite"/>
    </source>
</evidence>
<dbReference type="eggNOG" id="COG1175">
    <property type="taxonomic scope" value="Bacteria"/>
</dbReference>
<keyword evidence="6 7" id="KW-0472">Membrane</keyword>
<name>A0A075UVZ1_9PSEU</name>
<dbReference type="GO" id="GO:0005886">
    <property type="term" value="C:plasma membrane"/>
    <property type="evidence" value="ECO:0007669"/>
    <property type="project" value="UniProtKB-SubCell"/>
</dbReference>
<keyword evidence="2 7" id="KW-0813">Transport</keyword>
<dbReference type="PROSITE" id="PS50928">
    <property type="entry name" value="ABC_TM1"/>
    <property type="match status" value="1"/>
</dbReference>
<feature type="region of interest" description="Disordered" evidence="8">
    <location>
        <begin position="1"/>
        <end position="24"/>
    </location>
</feature>
<dbReference type="HOGENOM" id="CLU_016047_0_2_11"/>
<keyword evidence="3" id="KW-1003">Cell membrane</keyword>
<dbReference type="Pfam" id="PF00528">
    <property type="entry name" value="BPD_transp_1"/>
    <property type="match status" value="1"/>
</dbReference>
<comment type="similarity">
    <text evidence="7">Belongs to the binding-protein-dependent transport system permease family.</text>
</comment>
<dbReference type="Proteomes" id="UP000028492">
    <property type="component" value="Chromosome"/>
</dbReference>
<feature type="transmembrane region" description="Helical" evidence="7">
    <location>
        <begin position="106"/>
        <end position="127"/>
    </location>
</feature>
<dbReference type="KEGG" id="aja:AJAP_21625"/>
<dbReference type="RefSeq" id="WP_038514552.1">
    <property type="nucleotide sequence ID" value="NZ_CP008953.1"/>
</dbReference>
<keyword evidence="4 7" id="KW-0812">Transmembrane</keyword>
<evidence type="ECO:0000259" key="9">
    <source>
        <dbReference type="PROSITE" id="PS50928"/>
    </source>
</evidence>
<feature type="domain" description="ABC transmembrane type-1" evidence="9">
    <location>
        <begin position="102"/>
        <end position="314"/>
    </location>
</feature>
<evidence type="ECO:0000256" key="2">
    <source>
        <dbReference type="ARBA" id="ARBA00022448"/>
    </source>
</evidence>
<feature type="transmembrane region" description="Helical" evidence="7">
    <location>
        <begin position="43"/>
        <end position="64"/>
    </location>
</feature>
<dbReference type="InterPro" id="IPR000515">
    <property type="entry name" value="MetI-like"/>
</dbReference>
<gene>
    <name evidence="10" type="ORF">AJAP_21625</name>
</gene>
<dbReference type="Gene3D" id="1.10.3720.10">
    <property type="entry name" value="MetI-like"/>
    <property type="match status" value="1"/>
</dbReference>
<reference evidence="10 11" key="1">
    <citation type="journal article" date="2014" name="J. Biotechnol.">
        <title>Complete genome sequence of the actinobacterium Amycolatopsis japonica MG417-CF17(T) (=DSM 44213T) producing (S,S)-N,N'-ethylenediaminedisuccinic acid.</title>
        <authorList>
            <person name="Stegmann E."/>
            <person name="Albersmeier A."/>
            <person name="Spohn M."/>
            <person name="Gert H."/>
            <person name="Weber T."/>
            <person name="Wohlleben W."/>
            <person name="Kalinowski J."/>
            <person name="Ruckert C."/>
        </authorList>
    </citation>
    <scope>NUCLEOTIDE SEQUENCE [LARGE SCALE GENOMIC DNA]</scope>
    <source>
        <strain evidence="11">MG417-CF17 (DSM 44213)</strain>
    </source>
</reference>
<dbReference type="STRING" id="208439.AJAP_21625"/>
<evidence type="ECO:0000256" key="1">
    <source>
        <dbReference type="ARBA" id="ARBA00004651"/>
    </source>
</evidence>
<comment type="subcellular location">
    <subcellularLocation>
        <location evidence="1 7">Cell membrane</location>
        <topology evidence="1 7">Multi-pass membrane protein</topology>
    </subcellularLocation>
</comment>
<dbReference type="GO" id="GO:0055085">
    <property type="term" value="P:transmembrane transport"/>
    <property type="evidence" value="ECO:0007669"/>
    <property type="project" value="InterPro"/>
</dbReference>
<dbReference type="PANTHER" id="PTHR30193:SF41">
    <property type="entry name" value="DIACETYLCHITOBIOSE UPTAKE SYSTEM PERMEASE PROTEIN NGCF"/>
    <property type="match status" value="1"/>
</dbReference>
<dbReference type="AlphaFoldDB" id="A0A075UVZ1"/>
<sequence length="324" mass="35743">MSSPRSSSVLDWPATTSSRAGRPVASAAERRRNRIRRKLKENVTAYGLLCAALVVFALFSWYPIVRGVLLSFQQVDFVNPPTWVGFDNFTRLFEDPLFGVAWRNTLLFTGLALVFGFVVPFLTAVLLNELRHAKAFFRLAVYLPVMLPPVVTALMWKWFYDPGAGLFNSALGAVGLPGGQWLDSSDTSMLSLVFVSTWANMGSTTLIYLAALGTIPGELYEAAELDGAGLWKRLIHVTLPQTRFVLLVLLLLQVVATMQVFTEPYVMTGGGPDDSTVTVLLLLYRYAFVYNDFGSASALSLLLFVALGVFSALYVRLTRKADES</sequence>
<evidence type="ECO:0000313" key="11">
    <source>
        <dbReference type="Proteomes" id="UP000028492"/>
    </source>
</evidence>
<dbReference type="SUPFAM" id="SSF161098">
    <property type="entry name" value="MetI-like"/>
    <property type="match status" value="1"/>
</dbReference>
<feature type="transmembrane region" description="Helical" evidence="7">
    <location>
        <begin position="139"/>
        <end position="159"/>
    </location>
</feature>
<evidence type="ECO:0000256" key="4">
    <source>
        <dbReference type="ARBA" id="ARBA00022692"/>
    </source>
</evidence>
<evidence type="ECO:0000313" key="10">
    <source>
        <dbReference type="EMBL" id="AIG77183.1"/>
    </source>
</evidence>
<dbReference type="PANTHER" id="PTHR30193">
    <property type="entry name" value="ABC TRANSPORTER PERMEASE PROTEIN"/>
    <property type="match status" value="1"/>
</dbReference>
<feature type="transmembrane region" description="Helical" evidence="7">
    <location>
        <begin position="293"/>
        <end position="315"/>
    </location>
</feature>
<feature type="transmembrane region" description="Helical" evidence="7">
    <location>
        <begin position="244"/>
        <end position="262"/>
    </location>
</feature>
<dbReference type="CDD" id="cd06261">
    <property type="entry name" value="TM_PBP2"/>
    <property type="match status" value="1"/>
</dbReference>
<dbReference type="InterPro" id="IPR051393">
    <property type="entry name" value="ABC_transporter_permease"/>
</dbReference>